<evidence type="ECO:0000256" key="8">
    <source>
        <dbReference type="ARBA" id="ARBA00023054"/>
    </source>
</evidence>
<name>A0A3B3E030_ORYME</name>
<keyword evidence="7" id="KW-0243">Dynein</keyword>
<dbReference type="GO" id="GO:0005524">
    <property type="term" value="F:ATP binding"/>
    <property type="evidence" value="ECO:0007669"/>
    <property type="project" value="UniProtKB-KW"/>
</dbReference>
<dbReference type="Gene3D" id="3.40.50.300">
    <property type="entry name" value="P-loop containing nucleotide triphosphate hydrolases"/>
    <property type="match status" value="1"/>
</dbReference>
<dbReference type="InterPro" id="IPR041658">
    <property type="entry name" value="AAA_lid_11"/>
</dbReference>
<dbReference type="Pfam" id="PF18198">
    <property type="entry name" value="AAA_lid_11"/>
    <property type="match status" value="1"/>
</dbReference>
<dbReference type="Pfam" id="PF03028">
    <property type="entry name" value="Dynein_heavy"/>
    <property type="match status" value="1"/>
</dbReference>
<keyword evidence="17" id="KW-1185">Reference proteome</keyword>
<dbReference type="GO" id="GO:0005930">
    <property type="term" value="C:axoneme"/>
    <property type="evidence" value="ECO:0007669"/>
    <property type="project" value="UniProtKB-SubCell"/>
</dbReference>
<keyword evidence="11" id="KW-0206">Cytoskeleton</keyword>
<dbReference type="OMA" id="RIMECHE"/>
<dbReference type="InterPro" id="IPR042219">
    <property type="entry name" value="AAA_lid_11_sf"/>
</dbReference>
<keyword evidence="3" id="KW-0963">Cytoplasm</keyword>
<dbReference type="InterPro" id="IPR027417">
    <property type="entry name" value="P-loop_NTPase"/>
</dbReference>
<dbReference type="AlphaFoldDB" id="A0A3B3E030"/>
<comment type="subcellular location">
    <subcellularLocation>
        <location evidence="1">Cytoplasm</location>
        <location evidence="1">Cytoskeleton</location>
        <location evidence="1">Cilium axoneme</location>
    </subcellularLocation>
</comment>
<dbReference type="Ensembl" id="ENSOMET00000030528.1">
    <property type="protein sequence ID" value="ENSOMEP00000035531.1"/>
    <property type="gene ID" value="ENSOMEG00000000613.1"/>
</dbReference>
<organism evidence="16 17">
    <name type="scientific">Oryzias melastigma</name>
    <name type="common">Marine medaka</name>
    <dbReference type="NCBI Taxonomy" id="30732"/>
    <lineage>
        <taxon>Eukaryota</taxon>
        <taxon>Metazoa</taxon>
        <taxon>Chordata</taxon>
        <taxon>Craniata</taxon>
        <taxon>Vertebrata</taxon>
        <taxon>Euteleostomi</taxon>
        <taxon>Actinopterygii</taxon>
        <taxon>Neopterygii</taxon>
        <taxon>Teleostei</taxon>
        <taxon>Neoteleostei</taxon>
        <taxon>Acanthomorphata</taxon>
        <taxon>Ovalentaria</taxon>
        <taxon>Atherinomorphae</taxon>
        <taxon>Beloniformes</taxon>
        <taxon>Adrianichthyidae</taxon>
        <taxon>Oryziinae</taxon>
        <taxon>Oryzias</taxon>
    </lineage>
</organism>
<protein>
    <submittedName>
        <fullName evidence="16">Uncharacterized protein</fullName>
    </submittedName>
</protein>
<dbReference type="InterPro" id="IPR026983">
    <property type="entry name" value="DHC"/>
</dbReference>
<evidence type="ECO:0000313" key="16">
    <source>
        <dbReference type="Ensembl" id="ENSOMEP00000035531.1"/>
    </source>
</evidence>
<dbReference type="GO" id="GO:0007018">
    <property type="term" value="P:microtubule-based movement"/>
    <property type="evidence" value="ECO:0007669"/>
    <property type="project" value="InterPro"/>
</dbReference>
<keyword evidence="10" id="KW-0505">Motor protein</keyword>
<keyword evidence="4" id="KW-0493">Microtubule</keyword>
<keyword evidence="12" id="KW-0966">Cell projection</keyword>
<dbReference type="Proteomes" id="UP000261560">
    <property type="component" value="Unplaced"/>
</dbReference>
<dbReference type="Gene3D" id="1.10.8.1220">
    <property type="match status" value="1"/>
</dbReference>
<keyword evidence="5" id="KW-0547">Nucleotide-binding</keyword>
<evidence type="ECO:0000313" key="17">
    <source>
        <dbReference type="Proteomes" id="UP000261560"/>
    </source>
</evidence>
<reference evidence="16" key="1">
    <citation type="submission" date="2025-08" db="UniProtKB">
        <authorList>
            <consortium name="Ensembl"/>
        </authorList>
    </citation>
    <scope>IDENTIFICATION</scope>
</reference>
<dbReference type="FunFam" id="3.40.50.300:FF:000153">
    <property type="entry name" value="Dynein axonemal heavy chain 1"/>
    <property type="match status" value="1"/>
</dbReference>
<keyword evidence="6" id="KW-0067">ATP-binding</keyword>
<dbReference type="GeneTree" id="ENSGT00940000154642"/>
<dbReference type="Gene3D" id="1.20.1270.280">
    <property type="match status" value="1"/>
</dbReference>
<dbReference type="GO" id="GO:0008569">
    <property type="term" value="F:minus-end-directed microtubule motor activity"/>
    <property type="evidence" value="ECO:0007669"/>
    <property type="project" value="InterPro"/>
</dbReference>
<keyword evidence="9" id="KW-0969">Cilium</keyword>
<evidence type="ECO:0000256" key="10">
    <source>
        <dbReference type="ARBA" id="ARBA00023175"/>
    </source>
</evidence>
<feature type="domain" description="Dynein heavy chain region D6 P-loop" evidence="13">
    <location>
        <begin position="220"/>
        <end position="328"/>
    </location>
</feature>
<comment type="similarity">
    <text evidence="2">Belongs to the dynein heavy chain family.</text>
</comment>
<dbReference type="PANTHER" id="PTHR22878">
    <property type="entry name" value="DYNEIN HEAVY CHAIN 6, AXONEMAL-LIKE-RELATED"/>
    <property type="match status" value="1"/>
</dbReference>
<evidence type="ECO:0000256" key="11">
    <source>
        <dbReference type="ARBA" id="ARBA00023212"/>
    </source>
</evidence>
<evidence type="ECO:0000256" key="1">
    <source>
        <dbReference type="ARBA" id="ARBA00004430"/>
    </source>
</evidence>
<feature type="domain" description="Dynein heavy chain AAA lid" evidence="14">
    <location>
        <begin position="361"/>
        <end position="496"/>
    </location>
</feature>
<dbReference type="InterPro" id="IPR043160">
    <property type="entry name" value="Dynein_C_barrel"/>
</dbReference>
<dbReference type="InterPro" id="IPR041228">
    <property type="entry name" value="Dynein_C"/>
</dbReference>
<reference evidence="16" key="2">
    <citation type="submission" date="2025-09" db="UniProtKB">
        <authorList>
            <consortium name="Ensembl"/>
        </authorList>
    </citation>
    <scope>IDENTIFICATION</scope>
</reference>
<dbReference type="GO" id="GO:0045505">
    <property type="term" value="F:dynein intermediate chain binding"/>
    <property type="evidence" value="ECO:0007669"/>
    <property type="project" value="InterPro"/>
</dbReference>
<evidence type="ECO:0000259" key="15">
    <source>
        <dbReference type="Pfam" id="PF18199"/>
    </source>
</evidence>
<evidence type="ECO:0000259" key="13">
    <source>
        <dbReference type="Pfam" id="PF03028"/>
    </source>
</evidence>
<keyword evidence="8" id="KW-0175">Coiled coil</keyword>
<dbReference type="InterPro" id="IPR004273">
    <property type="entry name" value="Dynein_heavy_D6_P-loop"/>
</dbReference>
<dbReference type="FunFam" id="1.10.8.1220:FF:000001">
    <property type="entry name" value="Dynein axonemal heavy chain 5"/>
    <property type="match status" value="1"/>
</dbReference>
<dbReference type="PaxDb" id="30732-ENSOMEP00000035531"/>
<evidence type="ECO:0000256" key="9">
    <source>
        <dbReference type="ARBA" id="ARBA00023069"/>
    </source>
</evidence>
<dbReference type="Pfam" id="PF18199">
    <property type="entry name" value="Dynein_C"/>
    <property type="match status" value="1"/>
</dbReference>
<proteinExistence type="inferred from homology"/>
<sequence length="756" mass="85900">MAQSKTVEFFNLREGYRPVAKRGAVLFFALSDMALVNRMYQFSLPSYFKMFELSLEKSLSDSNLQQRLENIIDTLTSDVHSYGVTGLFGKHKLLFSFNMTVRIEQMEGRVTQEELDFLIKGTFLSKCKKLFPEQFASLPSDIEQNSTRWKSVSEAPEQAPFPLKHGDSLSAFQKLLLLRCLHADRLYRAVADYVTVIMGNAFVHPPLTNFTTIYERSTALSPTVFIVNSGSDPTSDLIKFAEKSGSKFTLIAMGQGQEQVVLKLLEKAVSIGSWLILQNCHLLVECLKDLEKVLERITNPNINFRLWITTNPIDNFPIGILQKSQKVVAEPPDGIKLSMKATYSKISQQTLSSCQHPAFCSLIYVLAFFHAVVQERSKYGKTGWSVPCSFNESDFSVSSTVYEFGSLCMDECCGSAKNKADSFIPWESLQYLIGEVLYGGRAIDSFDRRILKVYMGEYFGDFLFSPFQPFHFIKNKDVGYKIPPPGKNLHSYVNRILCFVTVPLNFKSKGRLFYYTFCASGECGRSIGGDKHIRGTAQDIQKGLPELFDIKVIHEELEIVHIKELEDLAHALCNSLVPAMWKRLAPQTLKSLDDWMSHLRRRYEQYRNWVHEGEPKVLWLSGLHVPESYLAAVVQAACRKKGWPLDQSTFRTEVTQYHFVFRLSAGCYISGLFLEGADWDTENGCLARSKYLHLSLPLTNCVYFFKPQNTLRTPVYTTSLRRNASGVGLVFEADLFTTMHTSHWVLSGVCLYLNTD</sequence>
<accession>A0A3B3E030</accession>
<dbReference type="STRING" id="30732.ENSOMEP00000035531"/>
<evidence type="ECO:0000256" key="7">
    <source>
        <dbReference type="ARBA" id="ARBA00023017"/>
    </source>
</evidence>
<dbReference type="FunFam" id="3.10.490.20:FF:000006">
    <property type="entry name" value="Dynein axonemal heavy chain 10"/>
    <property type="match status" value="1"/>
</dbReference>
<feature type="domain" description="Dynein heavy chain C-terminal" evidence="15">
    <location>
        <begin position="558"/>
        <end position="753"/>
    </location>
</feature>
<dbReference type="Gene3D" id="3.10.490.20">
    <property type="match status" value="1"/>
</dbReference>
<evidence type="ECO:0000256" key="3">
    <source>
        <dbReference type="ARBA" id="ARBA00022490"/>
    </source>
</evidence>
<evidence type="ECO:0000256" key="4">
    <source>
        <dbReference type="ARBA" id="ARBA00022701"/>
    </source>
</evidence>
<evidence type="ECO:0000256" key="6">
    <source>
        <dbReference type="ARBA" id="ARBA00022840"/>
    </source>
</evidence>
<dbReference type="PANTHER" id="PTHR22878:SF63">
    <property type="entry name" value="DYNEIN AXONEMAL HEAVY CHAIN 10"/>
    <property type="match status" value="1"/>
</dbReference>
<evidence type="ECO:0000256" key="12">
    <source>
        <dbReference type="ARBA" id="ARBA00023273"/>
    </source>
</evidence>
<dbReference type="Gene3D" id="1.10.8.720">
    <property type="entry name" value="Region D6 of dynein motor"/>
    <property type="match status" value="1"/>
</dbReference>
<evidence type="ECO:0000259" key="14">
    <source>
        <dbReference type="Pfam" id="PF18198"/>
    </source>
</evidence>
<evidence type="ECO:0000256" key="5">
    <source>
        <dbReference type="ARBA" id="ARBA00022741"/>
    </source>
</evidence>
<dbReference type="GO" id="GO:0030286">
    <property type="term" value="C:dynein complex"/>
    <property type="evidence" value="ECO:0007669"/>
    <property type="project" value="UniProtKB-KW"/>
</dbReference>
<dbReference type="GO" id="GO:0005874">
    <property type="term" value="C:microtubule"/>
    <property type="evidence" value="ECO:0007669"/>
    <property type="project" value="UniProtKB-KW"/>
</dbReference>
<evidence type="ECO:0000256" key="2">
    <source>
        <dbReference type="ARBA" id="ARBA00008887"/>
    </source>
</evidence>
<dbReference type="GO" id="GO:0051959">
    <property type="term" value="F:dynein light intermediate chain binding"/>
    <property type="evidence" value="ECO:0007669"/>
    <property type="project" value="InterPro"/>
</dbReference>